<keyword evidence="1" id="KW-1133">Transmembrane helix</keyword>
<sequence>MEPSRDDFIIAIRSAFLKRGTKQRFSLFALLFSSIFLIVLGKFNFKAINYLKITINEVVYRTSFVASIPEKYIT</sequence>
<organism evidence="2">
    <name type="scientific">marine metagenome</name>
    <dbReference type="NCBI Taxonomy" id="408172"/>
    <lineage>
        <taxon>unclassified sequences</taxon>
        <taxon>metagenomes</taxon>
        <taxon>ecological metagenomes</taxon>
    </lineage>
</organism>
<gene>
    <name evidence="2" type="ORF">METZ01_LOCUS475852</name>
</gene>
<evidence type="ECO:0000313" key="2">
    <source>
        <dbReference type="EMBL" id="SVE22998.1"/>
    </source>
</evidence>
<dbReference type="EMBL" id="UINC01202957">
    <property type="protein sequence ID" value="SVE22998.1"/>
    <property type="molecule type" value="Genomic_DNA"/>
</dbReference>
<proteinExistence type="predicted"/>
<evidence type="ECO:0000256" key="1">
    <source>
        <dbReference type="SAM" id="Phobius"/>
    </source>
</evidence>
<accession>A0A383BUD1</accession>
<reference evidence="2" key="1">
    <citation type="submission" date="2018-05" db="EMBL/GenBank/DDBJ databases">
        <authorList>
            <person name="Lanie J.A."/>
            <person name="Ng W.-L."/>
            <person name="Kazmierczak K.M."/>
            <person name="Andrzejewski T.M."/>
            <person name="Davidsen T.M."/>
            <person name="Wayne K.J."/>
            <person name="Tettelin H."/>
            <person name="Glass J.I."/>
            <person name="Rusch D."/>
            <person name="Podicherti R."/>
            <person name="Tsui H.-C.T."/>
            <person name="Winkler M.E."/>
        </authorList>
    </citation>
    <scope>NUCLEOTIDE SEQUENCE</scope>
</reference>
<name>A0A383BUD1_9ZZZZ</name>
<feature type="non-terminal residue" evidence="2">
    <location>
        <position position="74"/>
    </location>
</feature>
<protein>
    <submittedName>
        <fullName evidence="2">Uncharacterized protein</fullName>
    </submittedName>
</protein>
<keyword evidence="1" id="KW-0472">Membrane</keyword>
<keyword evidence="1" id="KW-0812">Transmembrane</keyword>
<feature type="transmembrane region" description="Helical" evidence="1">
    <location>
        <begin position="25"/>
        <end position="45"/>
    </location>
</feature>
<dbReference type="AlphaFoldDB" id="A0A383BUD1"/>